<protein>
    <recommendedName>
        <fullName evidence="7">ATP-dependent DNA ligase family profile domain-containing protein</fullName>
    </recommendedName>
</protein>
<keyword evidence="9" id="KW-1185">Reference proteome</keyword>
<dbReference type="PANTHER" id="PTHR45997:SF2">
    <property type="entry name" value="ATP DEPENDENT DNA LIGASE DOMAIN PROTEIN (AFU_ORTHOLOGUE AFUA_5G02430)"/>
    <property type="match status" value="1"/>
</dbReference>
<sequence length="927" mass="102442">MALPFSTICLLWKQLSSPDGVSEADQITQQWFEQHVSSLKQKDHALALLSCLLPCKRYDRVYGLGEKQITAIVVRAWGIGSSRRKALEKQQDNGNIDCASAILNALVESGDLRGYKTPPTVQEVEATLDRVAATCDFSSADLRERHGTSSRTTASDLLVDVFRSMSAQEVPWAIRLLLKDLRPAVVPETLVLQLVHDSLPHVLRVLNSMSSALAFIHDEEERRGKKLSCQELQTSLQPQAGTLVGLPGFEKARGIVHGHRLMRDREVSVERKYDGEYCQVHVWKQAGKKKPEVKLFSKSGRDSTHDRSTIVPTVRQCLGLNTARCTLQIHCILVGELVVWNDNVDDIMPFYKIRRYVTRESRRLGCAEDSPPDPNEHLMVVFHDILLWDERKCIDETYSQRRRYLHELVQPIVGRAAIGEQIVMDFSASDSERRLARQMAFALAQNWEGLVLKVCQGPYVGVGGAMARHVKLKKDYIPGLGDSADLAVIGGQCDPWTAASLGLRRGSWTTFFLACRQVEAGDHDQGVTTCFHIVGQVSPPSISVADVRFLNAHGRLSQMSFSIQNEGLRIVTELKGKALPTHLFSQAAVAEVIGAGFDRPADARYSTLRFPRLVKIHHDRGLHEVVDFVQYQAMAQTSREALQDGPEGTDQHSWLVRLGYDRSDCESEAATPSRASEVQDSASPFDDSRSIQNDSATGTKRRAGASLTATNTLKRLRRASSGPEVLDDASAQGYADPHPVEIPDSQTDGESSWLEAAPDAQQEDTESVTSPSEGESQPSYRFGTVLLWGVQKESLSAESRAAVAQLIISPQLDVTHDEDRFWSSVLARSDQTQIEGGAYRQLHLVLVGPQAEGVPITTASFMLSALRQHCRVLDKCLSCRINFVAWDAVVSVGPPDAELNDSSAMEASNYVTIDHGRCSTTIEASYP</sequence>
<feature type="compositionally biased region" description="Polar residues" evidence="6">
    <location>
        <begin position="767"/>
        <end position="777"/>
    </location>
</feature>
<dbReference type="PROSITE" id="PS50160">
    <property type="entry name" value="DNA_LIGASE_A3"/>
    <property type="match status" value="1"/>
</dbReference>
<dbReference type="AlphaFoldDB" id="A0AAN8ED85"/>
<keyword evidence="2" id="KW-0436">Ligase</keyword>
<dbReference type="Pfam" id="PF04675">
    <property type="entry name" value="DNA_ligase_A_N"/>
    <property type="match status" value="1"/>
</dbReference>
<feature type="domain" description="ATP-dependent DNA ligase family profile" evidence="7">
    <location>
        <begin position="384"/>
        <end position="517"/>
    </location>
</feature>
<dbReference type="InterPro" id="IPR012310">
    <property type="entry name" value="DNA_ligase_ATP-dep_cent"/>
</dbReference>
<evidence type="ECO:0000256" key="2">
    <source>
        <dbReference type="ARBA" id="ARBA00022598"/>
    </source>
</evidence>
<proteinExistence type="inferred from homology"/>
<dbReference type="Gene3D" id="2.40.50.140">
    <property type="entry name" value="Nucleic acid-binding proteins"/>
    <property type="match status" value="1"/>
</dbReference>
<dbReference type="GO" id="GO:0006297">
    <property type="term" value="P:nucleotide-excision repair, DNA gap filling"/>
    <property type="evidence" value="ECO:0007669"/>
    <property type="project" value="TreeGrafter"/>
</dbReference>
<dbReference type="Proteomes" id="UP001316803">
    <property type="component" value="Unassembled WGS sequence"/>
</dbReference>
<dbReference type="GO" id="GO:0006310">
    <property type="term" value="P:DNA recombination"/>
    <property type="evidence" value="ECO:0007669"/>
    <property type="project" value="InterPro"/>
</dbReference>
<dbReference type="GO" id="GO:0003677">
    <property type="term" value="F:DNA binding"/>
    <property type="evidence" value="ECO:0007669"/>
    <property type="project" value="InterPro"/>
</dbReference>
<dbReference type="GO" id="GO:0006303">
    <property type="term" value="P:double-strand break repair via nonhomologous end joining"/>
    <property type="evidence" value="ECO:0007669"/>
    <property type="project" value="TreeGrafter"/>
</dbReference>
<evidence type="ECO:0000313" key="8">
    <source>
        <dbReference type="EMBL" id="KAK5947712.1"/>
    </source>
</evidence>
<dbReference type="InterPro" id="IPR036599">
    <property type="entry name" value="DNA_ligase_N_sf"/>
</dbReference>
<dbReference type="InterPro" id="IPR012340">
    <property type="entry name" value="NA-bd_OB-fold"/>
</dbReference>
<evidence type="ECO:0000256" key="3">
    <source>
        <dbReference type="ARBA" id="ARBA00022741"/>
    </source>
</evidence>
<evidence type="ECO:0000256" key="6">
    <source>
        <dbReference type="SAM" id="MobiDB-lite"/>
    </source>
</evidence>
<keyword evidence="4" id="KW-0067">ATP-binding</keyword>
<dbReference type="SUPFAM" id="SSF56091">
    <property type="entry name" value="DNA ligase/mRNA capping enzyme, catalytic domain"/>
    <property type="match status" value="1"/>
</dbReference>
<dbReference type="Gene3D" id="3.30.470.30">
    <property type="entry name" value="DNA ligase/mRNA capping enzyme"/>
    <property type="match status" value="1"/>
</dbReference>
<reference evidence="8 9" key="1">
    <citation type="submission" date="2022-12" db="EMBL/GenBank/DDBJ databases">
        <title>Genomic features and morphological characterization of a novel Knufia sp. strain isolated from spacecraft assembly facility.</title>
        <authorList>
            <person name="Teixeira M."/>
            <person name="Chander A.M."/>
            <person name="Stajich J.E."/>
            <person name="Venkateswaran K."/>
        </authorList>
    </citation>
    <scope>NUCLEOTIDE SEQUENCE [LARGE SCALE GENOMIC DNA]</scope>
    <source>
        <strain evidence="8 9">FJI-L2-BK-P2</strain>
    </source>
</reference>
<dbReference type="PANTHER" id="PTHR45997">
    <property type="entry name" value="DNA LIGASE 4"/>
    <property type="match status" value="1"/>
</dbReference>
<gene>
    <name evidence="8" type="ORF">OHC33_011272</name>
</gene>
<dbReference type="InterPro" id="IPR029710">
    <property type="entry name" value="LIG4"/>
</dbReference>
<accession>A0AAN8ED85</accession>
<keyword evidence="3" id="KW-0547">Nucleotide-binding</keyword>
<evidence type="ECO:0000313" key="9">
    <source>
        <dbReference type="Proteomes" id="UP001316803"/>
    </source>
</evidence>
<dbReference type="InterPro" id="IPR012308">
    <property type="entry name" value="DNA_ligase_ATP-dep_N"/>
</dbReference>
<dbReference type="EMBL" id="JAKLMC020000086">
    <property type="protein sequence ID" value="KAK5947712.1"/>
    <property type="molecule type" value="Genomic_DNA"/>
</dbReference>
<evidence type="ECO:0000259" key="7">
    <source>
        <dbReference type="PROSITE" id="PS50160"/>
    </source>
</evidence>
<evidence type="ECO:0000256" key="5">
    <source>
        <dbReference type="ARBA" id="ARBA00023242"/>
    </source>
</evidence>
<feature type="region of interest" description="Disordered" evidence="6">
    <location>
        <begin position="665"/>
        <end position="777"/>
    </location>
</feature>
<evidence type="ECO:0000256" key="4">
    <source>
        <dbReference type="ARBA" id="ARBA00022840"/>
    </source>
</evidence>
<dbReference type="Gene3D" id="1.10.3260.10">
    <property type="entry name" value="DNA ligase, ATP-dependent, N-terminal domain"/>
    <property type="match status" value="1"/>
</dbReference>
<comment type="similarity">
    <text evidence="1">Belongs to the ATP-dependent DNA ligase family.</text>
</comment>
<name>A0AAN8ED85_9EURO</name>
<keyword evidence="5" id="KW-0539">Nucleus</keyword>
<evidence type="ECO:0000256" key="1">
    <source>
        <dbReference type="ARBA" id="ARBA00007572"/>
    </source>
</evidence>
<dbReference type="GO" id="GO:0005524">
    <property type="term" value="F:ATP binding"/>
    <property type="evidence" value="ECO:0007669"/>
    <property type="project" value="UniProtKB-KW"/>
</dbReference>
<organism evidence="8 9">
    <name type="scientific">Knufia fluminis</name>
    <dbReference type="NCBI Taxonomy" id="191047"/>
    <lineage>
        <taxon>Eukaryota</taxon>
        <taxon>Fungi</taxon>
        <taxon>Dikarya</taxon>
        <taxon>Ascomycota</taxon>
        <taxon>Pezizomycotina</taxon>
        <taxon>Eurotiomycetes</taxon>
        <taxon>Chaetothyriomycetidae</taxon>
        <taxon>Chaetothyriales</taxon>
        <taxon>Trichomeriaceae</taxon>
        <taxon>Knufia</taxon>
    </lineage>
</organism>
<dbReference type="GO" id="GO:0003910">
    <property type="term" value="F:DNA ligase (ATP) activity"/>
    <property type="evidence" value="ECO:0007669"/>
    <property type="project" value="InterPro"/>
</dbReference>
<feature type="compositionally biased region" description="Polar residues" evidence="6">
    <location>
        <begin position="673"/>
        <end position="682"/>
    </location>
</feature>
<dbReference type="Pfam" id="PF01068">
    <property type="entry name" value="DNA_ligase_A_M"/>
    <property type="match status" value="1"/>
</dbReference>
<dbReference type="GO" id="GO:0032807">
    <property type="term" value="C:DNA ligase IV complex"/>
    <property type="evidence" value="ECO:0007669"/>
    <property type="project" value="TreeGrafter"/>
</dbReference>
<comment type="caution">
    <text evidence="8">The sequence shown here is derived from an EMBL/GenBank/DDBJ whole genome shotgun (WGS) entry which is preliminary data.</text>
</comment>